<evidence type="ECO:0000313" key="1">
    <source>
        <dbReference type="EMBL" id="ROR55061.1"/>
    </source>
</evidence>
<reference evidence="1 2" key="1">
    <citation type="submission" date="2018-11" db="EMBL/GenBank/DDBJ databases">
        <title>Sequencing the genomes of 1000 actinobacteria strains.</title>
        <authorList>
            <person name="Klenk H.-P."/>
        </authorList>
    </citation>
    <scope>NUCLEOTIDE SEQUENCE [LARGE SCALE GENOMIC DNA]</scope>
    <source>
        <strain evidence="1 2">DSM 10546</strain>
    </source>
</reference>
<comment type="caution">
    <text evidence="1">The sequence shown here is derived from an EMBL/GenBank/DDBJ whole genome shotgun (WGS) entry which is preliminary data.</text>
</comment>
<dbReference type="Proteomes" id="UP000275749">
    <property type="component" value="Unassembled WGS sequence"/>
</dbReference>
<organism evidence="1 2">
    <name type="scientific">Luteococcus japonicus</name>
    <dbReference type="NCBI Taxonomy" id="33984"/>
    <lineage>
        <taxon>Bacteria</taxon>
        <taxon>Bacillati</taxon>
        <taxon>Actinomycetota</taxon>
        <taxon>Actinomycetes</taxon>
        <taxon>Propionibacteriales</taxon>
        <taxon>Propionibacteriaceae</taxon>
        <taxon>Luteococcus</taxon>
    </lineage>
</organism>
<name>A0A3N1ZW29_9ACTN</name>
<dbReference type="InterPro" id="IPR007711">
    <property type="entry name" value="HigB-1"/>
</dbReference>
<dbReference type="PANTHER" id="PTHR40266">
    <property type="entry name" value="TOXIN HIGB-1"/>
    <property type="match status" value="1"/>
</dbReference>
<dbReference type="AlphaFoldDB" id="A0A3N1ZW29"/>
<dbReference type="SUPFAM" id="SSF143011">
    <property type="entry name" value="RelE-like"/>
    <property type="match status" value="1"/>
</dbReference>
<dbReference type="Gene3D" id="3.30.2310.20">
    <property type="entry name" value="RelE-like"/>
    <property type="match status" value="1"/>
</dbReference>
<dbReference type="RefSeq" id="WP_123575975.1">
    <property type="nucleotide sequence ID" value="NZ_RKHG01000001.1"/>
</dbReference>
<dbReference type="InterPro" id="IPR035093">
    <property type="entry name" value="RelE/ParE_toxin_dom_sf"/>
</dbReference>
<proteinExistence type="predicted"/>
<evidence type="ECO:0000313" key="2">
    <source>
        <dbReference type="Proteomes" id="UP000275749"/>
    </source>
</evidence>
<dbReference type="EMBL" id="RKHG01000001">
    <property type="protein sequence ID" value="ROR55061.1"/>
    <property type="molecule type" value="Genomic_DNA"/>
</dbReference>
<sequence length="101" mass="11604">MQVLVEFSDARLKRLYEDASYHHPRLGAEVVRAYRKVVGALYASQDDQELRNLKALRLEKLKGDRAGHSSLRLHGGYRLIVTFRTDQAGRVVVVIEIVDYH</sequence>
<accession>A0A3N1ZW29</accession>
<dbReference type="Pfam" id="PF05015">
    <property type="entry name" value="HigB-like_toxin"/>
    <property type="match status" value="1"/>
</dbReference>
<gene>
    <name evidence="1" type="ORF">EDD41_2312</name>
</gene>
<dbReference type="PANTHER" id="PTHR40266:SF2">
    <property type="entry name" value="TOXIN HIGB-1"/>
    <property type="match status" value="1"/>
</dbReference>
<protein>
    <submittedName>
        <fullName evidence="1">Proteic killer suppression protein</fullName>
    </submittedName>
</protein>